<feature type="region of interest" description="Disordered" evidence="1">
    <location>
        <begin position="1"/>
        <end position="127"/>
    </location>
</feature>
<feature type="compositionally biased region" description="Basic and acidic residues" evidence="1">
    <location>
        <begin position="62"/>
        <end position="71"/>
    </location>
</feature>
<organism evidence="2 3">
    <name type="scientific">Saccharopolyspora rosea</name>
    <dbReference type="NCBI Taxonomy" id="524884"/>
    <lineage>
        <taxon>Bacteria</taxon>
        <taxon>Bacillati</taxon>
        <taxon>Actinomycetota</taxon>
        <taxon>Actinomycetes</taxon>
        <taxon>Pseudonocardiales</taxon>
        <taxon>Pseudonocardiaceae</taxon>
        <taxon>Saccharopolyspora</taxon>
    </lineage>
</organism>
<feature type="compositionally biased region" description="Basic and acidic residues" evidence="1">
    <location>
        <begin position="95"/>
        <end position="110"/>
    </location>
</feature>
<name>A0ABW3FS45_9PSEU</name>
<keyword evidence="3" id="KW-1185">Reference proteome</keyword>
<feature type="compositionally biased region" description="Basic and acidic residues" evidence="1">
    <location>
        <begin position="43"/>
        <end position="52"/>
    </location>
</feature>
<protein>
    <recommendedName>
        <fullName evidence="4">DUF5709 domain-containing protein</fullName>
    </recommendedName>
</protein>
<evidence type="ECO:0008006" key="4">
    <source>
        <dbReference type="Google" id="ProtNLM"/>
    </source>
</evidence>
<proteinExistence type="predicted"/>
<reference evidence="3" key="1">
    <citation type="journal article" date="2019" name="Int. J. Syst. Evol. Microbiol.">
        <title>The Global Catalogue of Microorganisms (GCM) 10K type strain sequencing project: providing services to taxonomists for standard genome sequencing and annotation.</title>
        <authorList>
            <consortium name="The Broad Institute Genomics Platform"/>
            <consortium name="The Broad Institute Genome Sequencing Center for Infectious Disease"/>
            <person name="Wu L."/>
            <person name="Ma J."/>
        </authorList>
    </citation>
    <scope>NUCLEOTIDE SEQUENCE [LARGE SCALE GENOMIC DNA]</scope>
    <source>
        <strain evidence="3">CCUG 56401</strain>
    </source>
</reference>
<sequence length="127" mass="13708">MSDPFDANTPSADEVGPDPESPEDPANLQGAESLDEDELGTDPLERGVEPPEHWSPVTADRPTPREQREGGGVDEYLAGERPDEPEEIPPPLAETRMHELDDAVDERAEQELTDAGEEPGANEARGA</sequence>
<dbReference type="RefSeq" id="WP_263248074.1">
    <property type="nucleotide sequence ID" value="NZ_BAABLT010000005.1"/>
</dbReference>
<evidence type="ECO:0000313" key="2">
    <source>
        <dbReference type="EMBL" id="MFD0920488.1"/>
    </source>
</evidence>
<accession>A0ABW3FS45</accession>
<dbReference type="EMBL" id="JBHTIW010000007">
    <property type="protein sequence ID" value="MFD0920488.1"/>
    <property type="molecule type" value="Genomic_DNA"/>
</dbReference>
<comment type="caution">
    <text evidence="2">The sequence shown here is derived from an EMBL/GenBank/DDBJ whole genome shotgun (WGS) entry which is preliminary data.</text>
</comment>
<gene>
    <name evidence="2" type="ORF">ACFQ16_12115</name>
</gene>
<evidence type="ECO:0000313" key="3">
    <source>
        <dbReference type="Proteomes" id="UP001597018"/>
    </source>
</evidence>
<dbReference type="Proteomes" id="UP001597018">
    <property type="component" value="Unassembled WGS sequence"/>
</dbReference>
<evidence type="ECO:0000256" key="1">
    <source>
        <dbReference type="SAM" id="MobiDB-lite"/>
    </source>
</evidence>